<dbReference type="InterPro" id="IPR009003">
    <property type="entry name" value="Peptidase_S1_PA"/>
</dbReference>
<dbReference type="GO" id="GO:0005576">
    <property type="term" value="C:extracellular region"/>
    <property type="evidence" value="ECO:0007669"/>
    <property type="project" value="UniProtKB-SubCell"/>
</dbReference>
<keyword evidence="3" id="KW-0964">Secreted</keyword>
<dbReference type="CDD" id="cd00190">
    <property type="entry name" value="Tryp_SPc"/>
    <property type="match status" value="1"/>
</dbReference>
<dbReference type="FunFam" id="2.40.10.10:FF:000047">
    <property type="entry name" value="Trypsin eta"/>
    <property type="match status" value="1"/>
</dbReference>
<evidence type="ECO:0000256" key="7">
    <source>
        <dbReference type="ARBA" id="ARBA00023145"/>
    </source>
</evidence>
<dbReference type="InterPro" id="IPR001254">
    <property type="entry name" value="Trypsin_dom"/>
</dbReference>
<gene>
    <name evidence="11" type="ORF">CCAP1982_LOCUS20662</name>
</gene>
<dbReference type="GO" id="GO:0016485">
    <property type="term" value="P:protein processing"/>
    <property type="evidence" value="ECO:0007669"/>
    <property type="project" value="UniProtKB-ARBA"/>
</dbReference>
<accession>A0A811VBF0</accession>
<evidence type="ECO:0000256" key="8">
    <source>
        <dbReference type="ARBA" id="ARBA00023157"/>
    </source>
</evidence>
<dbReference type="GO" id="GO:0004252">
    <property type="term" value="F:serine-type endopeptidase activity"/>
    <property type="evidence" value="ECO:0007669"/>
    <property type="project" value="InterPro"/>
</dbReference>
<evidence type="ECO:0000256" key="1">
    <source>
        <dbReference type="ARBA" id="ARBA00004613"/>
    </source>
</evidence>
<keyword evidence="8" id="KW-1015">Disulfide bond</keyword>
<evidence type="ECO:0000256" key="6">
    <source>
        <dbReference type="ARBA" id="ARBA00022825"/>
    </source>
</evidence>
<keyword evidence="12" id="KW-1185">Reference proteome</keyword>
<feature type="signal peptide" evidence="9">
    <location>
        <begin position="1"/>
        <end position="22"/>
    </location>
</feature>
<evidence type="ECO:0000313" key="11">
    <source>
        <dbReference type="EMBL" id="CAD7012577.1"/>
    </source>
</evidence>
<keyword evidence="9" id="KW-0732">Signal</keyword>
<dbReference type="OrthoDB" id="10059102at2759"/>
<dbReference type="InterPro" id="IPR001314">
    <property type="entry name" value="Peptidase_S1A"/>
</dbReference>
<name>A0A811VBF0_CERCA</name>
<dbReference type="Proteomes" id="UP000606786">
    <property type="component" value="Unassembled WGS sequence"/>
</dbReference>
<evidence type="ECO:0000256" key="2">
    <source>
        <dbReference type="ARBA" id="ARBA00007664"/>
    </source>
</evidence>
<evidence type="ECO:0000256" key="9">
    <source>
        <dbReference type="SAM" id="SignalP"/>
    </source>
</evidence>
<dbReference type="InterPro" id="IPR050430">
    <property type="entry name" value="Peptidase_S1"/>
</dbReference>
<evidence type="ECO:0000256" key="3">
    <source>
        <dbReference type="ARBA" id="ARBA00022525"/>
    </source>
</evidence>
<dbReference type="SMART" id="SM00020">
    <property type="entry name" value="Tryp_SPc"/>
    <property type="match status" value="1"/>
</dbReference>
<dbReference type="PROSITE" id="PS50240">
    <property type="entry name" value="TRYPSIN_DOM"/>
    <property type="match status" value="1"/>
</dbReference>
<evidence type="ECO:0000256" key="5">
    <source>
        <dbReference type="ARBA" id="ARBA00022801"/>
    </source>
</evidence>
<comment type="subcellular location">
    <subcellularLocation>
        <location evidence="1">Secreted</location>
    </subcellularLocation>
</comment>
<evidence type="ECO:0000259" key="10">
    <source>
        <dbReference type="PROSITE" id="PS50240"/>
    </source>
</evidence>
<protein>
    <submittedName>
        <fullName evidence="11">(Mediterranean fruit fly) hypothetical protein</fullName>
    </submittedName>
</protein>
<dbReference type="SUPFAM" id="SSF50494">
    <property type="entry name" value="Trypsin-like serine proteases"/>
    <property type="match status" value="1"/>
</dbReference>
<keyword evidence="4" id="KW-0645">Protease</keyword>
<dbReference type="PRINTS" id="PR00722">
    <property type="entry name" value="CHYMOTRYPSIN"/>
</dbReference>
<dbReference type="PANTHER" id="PTHR24276:SF91">
    <property type="entry name" value="AT26814P-RELATED"/>
    <property type="match status" value="1"/>
</dbReference>
<reference evidence="11" key="1">
    <citation type="submission" date="2020-11" db="EMBL/GenBank/DDBJ databases">
        <authorList>
            <person name="Whitehead M."/>
        </authorList>
    </citation>
    <scope>NUCLEOTIDE SEQUENCE</scope>
    <source>
        <strain evidence="11">EGII</strain>
    </source>
</reference>
<dbReference type="EMBL" id="CAJHJT010000056">
    <property type="protein sequence ID" value="CAD7012577.1"/>
    <property type="molecule type" value="Genomic_DNA"/>
</dbReference>
<keyword evidence="6" id="KW-0720">Serine protease</keyword>
<dbReference type="AlphaFoldDB" id="A0A811VBF0"/>
<keyword evidence="7" id="KW-0865">Zymogen</keyword>
<dbReference type="Gene3D" id="2.40.10.10">
    <property type="entry name" value="Trypsin-like serine proteases"/>
    <property type="match status" value="1"/>
</dbReference>
<evidence type="ECO:0000256" key="4">
    <source>
        <dbReference type="ARBA" id="ARBA00022670"/>
    </source>
</evidence>
<dbReference type="Pfam" id="PF00089">
    <property type="entry name" value="Trypsin"/>
    <property type="match status" value="1"/>
</dbReference>
<dbReference type="InterPro" id="IPR043504">
    <property type="entry name" value="Peptidase_S1_PA_chymotrypsin"/>
</dbReference>
<evidence type="ECO:0000313" key="12">
    <source>
        <dbReference type="Proteomes" id="UP000606786"/>
    </source>
</evidence>
<feature type="chain" id="PRO_5032844440" evidence="9">
    <location>
        <begin position="23"/>
        <end position="267"/>
    </location>
</feature>
<dbReference type="PANTHER" id="PTHR24276">
    <property type="entry name" value="POLYSERASE-RELATED"/>
    <property type="match status" value="1"/>
</dbReference>
<organism evidence="11 12">
    <name type="scientific">Ceratitis capitata</name>
    <name type="common">Mediterranean fruit fly</name>
    <name type="synonym">Tephritis capitata</name>
    <dbReference type="NCBI Taxonomy" id="7213"/>
    <lineage>
        <taxon>Eukaryota</taxon>
        <taxon>Metazoa</taxon>
        <taxon>Ecdysozoa</taxon>
        <taxon>Arthropoda</taxon>
        <taxon>Hexapoda</taxon>
        <taxon>Insecta</taxon>
        <taxon>Pterygota</taxon>
        <taxon>Neoptera</taxon>
        <taxon>Endopterygota</taxon>
        <taxon>Diptera</taxon>
        <taxon>Brachycera</taxon>
        <taxon>Muscomorpha</taxon>
        <taxon>Tephritoidea</taxon>
        <taxon>Tephritidae</taxon>
        <taxon>Ceratitis</taxon>
        <taxon>Ceratitis</taxon>
    </lineage>
</organism>
<keyword evidence="5" id="KW-0378">Hydrolase</keyword>
<feature type="domain" description="Peptidase S1" evidence="10">
    <location>
        <begin position="29"/>
        <end position="263"/>
    </location>
</feature>
<comment type="caution">
    <text evidence="11">The sequence shown here is derived from an EMBL/GenBank/DDBJ whole genome shotgun (WGS) entry which is preliminary data.</text>
</comment>
<comment type="similarity">
    <text evidence="2">Belongs to the peptidase S1 family.</text>
</comment>
<proteinExistence type="inferred from homology"/>
<sequence length="267" mass="29230">MSRMSCVFTLGIVLTALTVATTLEIQPAIIGGNAVDIAKYPYLVSIRYRLEPNIDPYWHKCAGVILTETAVLTAAQCLREILTERVMIAVAANQRKGNEGKLYPASKWVEHPKFSTYTADYDIGLIFVDLPFEFHGSRTMARSISIRAERPAVNRLATVAGWGYREEFGPSSNRLEETKVPIVSQAECVDIYGAGEVSERMICAGNVRTGGHDACQGDTGGPLVYEGELVGLVSWGRGCARPGYPSVYTYVASLKSWIAEELQKAQV</sequence>